<dbReference type="Pfam" id="PF01248">
    <property type="entry name" value="Ribosomal_L7Ae"/>
    <property type="match status" value="1"/>
</dbReference>
<dbReference type="OrthoDB" id="2020517at2759"/>
<comment type="caution">
    <text evidence="4">The sequence shown here is derived from an EMBL/GenBank/DDBJ whole genome shotgun (WGS) entry which is preliminary data.</text>
</comment>
<dbReference type="InterPro" id="IPR004038">
    <property type="entry name" value="Ribosomal_eL8/eL30/eS12/Gad45"/>
</dbReference>
<dbReference type="AlphaFoldDB" id="A0A9D4TP33"/>
<dbReference type="GO" id="GO:0008270">
    <property type="term" value="F:zinc ion binding"/>
    <property type="evidence" value="ECO:0007669"/>
    <property type="project" value="UniProtKB-KW"/>
</dbReference>
<dbReference type="PROSITE" id="PS00028">
    <property type="entry name" value="ZINC_FINGER_C2H2_1"/>
    <property type="match status" value="1"/>
</dbReference>
<dbReference type="SUPFAM" id="SSF57667">
    <property type="entry name" value="beta-beta-alpha zinc fingers"/>
    <property type="match status" value="1"/>
</dbReference>
<dbReference type="PANTHER" id="PTHR13284:SF4">
    <property type="entry name" value="C2H2-TYPE DOMAIN-CONTAINING PROTEIN"/>
    <property type="match status" value="1"/>
</dbReference>
<reference evidence="4" key="2">
    <citation type="submission" date="2020-11" db="EMBL/GenBank/DDBJ databases">
        <authorList>
            <person name="Cecchin M."/>
            <person name="Marcolungo L."/>
            <person name="Rossato M."/>
            <person name="Girolomoni L."/>
            <person name="Cosentino E."/>
            <person name="Cuine S."/>
            <person name="Li-Beisson Y."/>
            <person name="Delledonne M."/>
            <person name="Ballottari M."/>
        </authorList>
    </citation>
    <scope>NUCLEOTIDE SEQUENCE</scope>
    <source>
        <strain evidence="4">211/11P</strain>
        <tissue evidence="4">Whole cell</tissue>
    </source>
</reference>
<feature type="region of interest" description="Disordered" evidence="2">
    <location>
        <begin position="112"/>
        <end position="196"/>
    </location>
</feature>
<feature type="domain" description="C2H2-type" evidence="3">
    <location>
        <begin position="56"/>
        <end position="84"/>
    </location>
</feature>
<dbReference type="EMBL" id="SIDB01000007">
    <property type="protein sequence ID" value="KAI3430324.1"/>
    <property type="molecule type" value="Genomic_DNA"/>
</dbReference>
<dbReference type="InterPro" id="IPR013087">
    <property type="entry name" value="Znf_C2H2_type"/>
</dbReference>
<feature type="compositionally biased region" description="Polar residues" evidence="2">
    <location>
        <begin position="132"/>
        <end position="147"/>
    </location>
</feature>
<reference evidence="4" key="1">
    <citation type="journal article" date="2019" name="Plant J.">
        <title>Chlorella vulgaris genome assembly and annotation reveals the molecular basis for metabolic acclimation to high light conditions.</title>
        <authorList>
            <person name="Cecchin M."/>
            <person name="Marcolungo L."/>
            <person name="Rossato M."/>
            <person name="Girolomoni L."/>
            <person name="Cosentino E."/>
            <person name="Cuine S."/>
            <person name="Li-Beisson Y."/>
            <person name="Delledonne M."/>
            <person name="Ballottari M."/>
        </authorList>
    </citation>
    <scope>NUCLEOTIDE SEQUENCE</scope>
    <source>
        <strain evidence="4">211/11P</strain>
    </source>
</reference>
<dbReference type="GO" id="GO:0005739">
    <property type="term" value="C:mitochondrion"/>
    <property type="evidence" value="ECO:0007669"/>
    <property type="project" value="TreeGrafter"/>
</dbReference>
<dbReference type="GO" id="GO:1990904">
    <property type="term" value="C:ribonucleoprotein complex"/>
    <property type="evidence" value="ECO:0007669"/>
    <property type="project" value="TreeGrafter"/>
</dbReference>
<feature type="compositionally biased region" description="Low complexity" evidence="2">
    <location>
        <begin position="532"/>
        <end position="563"/>
    </location>
</feature>
<feature type="region of interest" description="Disordered" evidence="2">
    <location>
        <begin position="447"/>
        <end position="489"/>
    </location>
</feature>
<keyword evidence="1" id="KW-0479">Metal-binding</keyword>
<evidence type="ECO:0000256" key="1">
    <source>
        <dbReference type="PROSITE-ProRule" id="PRU00042"/>
    </source>
</evidence>
<evidence type="ECO:0000313" key="4">
    <source>
        <dbReference type="EMBL" id="KAI3430324.1"/>
    </source>
</evidence>
<dbReference type="SMART" id="SM00355">
    <property type="entry name" value="ZnF_C2H2"/>
    <property type="match status" value="2"/>
</dbReference>
<sequence>MRSWAAVAQANSPSPSHTTHHAQVEAPRPTTSEAKPFAEPLLLEAAKSRADVTGERRCLGCGRAFRDMQRFTQHLKDAHGGLNSSIHAPRAWQAGPSLRDAVQMGDVLSRSLPAARAQQQRANQGHKAAGASQATGPCQQEGRQQSQRSMRRPDASPAAAAARVSQPWVSGSGAASKAMPLLTPPPGTRAKRPKRESRLKRAFRRSAAAQACSRWQGVLAELEAALQAVGEAQGCLENQLAGVLLRLSEAGQAQLQAEAAAGEAARGVGTTGENQQQEQSLLVAVANLSVQQQLLRQQLQHGCQCALRLQRAHGLAREQLAAAQQQQQKVEQLLVPAEPEALAVAGQPDAVAGSPEAAAAADSSRNSSPPACGHSGRAPGPAASVEQAGVSSCRSSDTGSSDGSSSGGEESSSGASGSFGLQWGDQLLNWASSVRVEAAAVAQHATLAPPAQQPQQTPQQQAGQVQVQAAPVQRQQPLDQEQGQVQQEDVEQAPAAANTGMGQQRAASCASHTMSDPLVLAHAPEVSAWLSSAEAAASLPEDPSPPGSTATPAPPTDGATAAACGGTVRGHEPPPQCSQLQSALSQSEFVVQAGADAAGVFQCLLCQVEVSGHRNLLEHLGSKRHAKRLAARAAATAANTVGPKAAQGLGLAHLAAAGSLPGDTSNGAAAGGSSGVGGAGSTSRTYMGPNADVAPYVCQIITPQLNATAEALLRQLLEWQERTRHTDPANFKRKRRLVSGLREVEKVIKVRKAKVVLLAPNISSLAGEEGDAAAGGGGGGGGGVQCPAAALVALAQERGVPLVFALSRQKMGKLLGQRKRASAFAVLDANGVFEELRRLLLLGEEGRQAWQGSAQGHISGQET</sequence>
<dbReference type="InterPro" id="IPR040051">
    <property type="entry name" value="SECISBP2"/>
</dbReference>
<name>A0A9D4TP33_CHLVU</name>
<dbReference type="GO" id="GO:0043021">
    <property type="term" value="F:ribonucleoprotein complex binding"/>
    <property type="evidence" value="ECO:0007669"/>
    <property type="project" value="TreeGrafter"/>
</dbReference>
<dbReference type="PROSITE" id="PS50157">
    <property type="entry name" value="ZINC_FINGER_C2H2_2"/>
    <property type="match status" value="1"/>
</dbReference>
<evidence type="ECO:0000313" key="5">
    <source>
        <dbReference type="Proteomes" id="UP001055712"/>
    </source>
</evidence>
<gene>
    <name evidence="4" type="ORF">D9Q98_004919</name>
</gene>
<feature type="region of interest" description="Disordered" evidence="2">
    <location>
        <begin position="1"/>
        <end position="35"/>
    </location>
</feature>
<keyword evidence="1" id="KW-0863">Zinc-finger</keyword>
<dbReference type="PANTHER" id="PTHR13284">
    <property type="entry name" value="GH01354P"/>
    <property type="match status" value="1"/>
</dbReference>
<feature type="compositionally biased region" description="Low complexity" evidence="2">
    <location>
        <begin position="114"/>
        <end position="123"/>
    </location>
</feature>
<dbReference type="GO" id="GO:0003730">
    <property type="term" value="F:mRNA 3'-UTR binding"/>
    <property type="evidence" value="ECO:0007669"/>
    <property type="project" value="TreeGrafter"/>
</dbReference>
<evidence type="ECO:0000256" key="2">
    <source>
        <dbReference type="SAM" id="MobiDB-lite"/>
    </source>
</evidence>
<feature type="region of interest" description="Disordered" evidence="2">
    <location>
        <begin position="532"/>
        <end position="580"/>
    </location>
</feature>
<proteinExistence type="predicted"/>
<dbReference type="InterPro" id="IPR029064">
    <property type="entry name" value="Ribosomal_eL30-like_sf"/>
</dbReference>
<protein>
    <recommendedName>
        <fullName evidence="3">C2H2-type domain-containing protein</fullName>
    </recommendedName>
</protein>
<dbReference type="InterPro" id="IPR036236">
    <property type="entry name" value="Znf_C2H2_sf"/>
</dbReference>
<dbReference type="Gene3D" id="3.30.1330.30">
    <property type="match status" value="1"/>
</dbReference>
<keyword evidence="1" id="KW-0862">Zinc</keyword>
<dbReference type="SUPFAM" id="SSF55315">
    <property type="entry name" value="L30e-like"/>
    <property type="match status" value="1"/>
</dbReference>
<organism evidence="4 5">
    <name type="scientific">Chlorella vulgaris</name>
    <name type="common">Green alga</name>
    <dbReference type="NCBI Taxonomy" id="3077"/>
    <lineage>
        <taxon>Eukaryota</taxon>
        <taxon>Viridiplantae</taxon>
        <taxon>Chlorophyta</taxon>
        <taxon>core chlorophytes</taxon>
        <taxon>Trebouxiophyceae</taxon>
        <taxon>Chlorellales</taxon>
        <taxon>Chlorellaceae</taxon>
        <taxon>Chlorella clade</taxon>
        <taxon>Chlorella</taxon>
    </lineage>
</organism>
<feature type="compositionally biased region" description="Low complexity" evidence="2">
    <location>
        <begin position="447"/>
        <end position="487"/>
    </location>
</feature>
<accession>A0A9D4TP33</accession>
<keyword evidence="5" id="KW-1185">Reference proteome</keyword>
<feature type="compositionally biased region" description="Low complexity" evidence="2">
    <location>
        <begin position="389"/>
        <end position="418"/>
    </location>
</feature>
<dbReference type="Proteomes" id="UP001055712">
    <property type="component" value="Unassembled WGS sequence"/>
</dbReference>
<feature type="region of interest" description="Disordered" evidence="2">
    <location>
        <begin position="347"/>
        <end position="418"/>
    </location>
</feature>
<evidence type="ECO:0000259" key="3">
    <source>
        <dbReference type="PROSITE" id="PS50157"/>
    </source>
</evidence>
<feature type="compositionally biased region" description="Low complexity" evidence="2">
    <location>
        <begin position="350"/>
        <end position="371"/>
    </location>
</feature>
<dbReference type="GO" id="GO:0035368">
    <property type="term" value="F:selenocysteine insertion sequence binding"/>
    <property type="evidence" value="ECO:0007669"/>
    <property type="project" value="InterPro"/>
</dbReference>